<dbReference type="Proteomes" id="UP000320184">
    <property type="component" value="Unassembled WGS sequence"/>
</dbReference>
<organism evidence="2 3">
    <name type="scientific">Eiseniibacteriota bacterium</name>
    <dbReference type="NCBI Taxonomy" id="2212470"/>
    <lineage>
        <taxon>Bacteria</taxon>
        <taxon>Candidatus Eiseniibacteriota</taxon>
    </lineage>
</organism>
<protein>
    <recommendedName>
        <fullName evidence="1">Gliding motility protein SprA N-terminal domain-containing protein</fullName>
    </recommendedName>
</protein>
<dbReference type="EMBL" id="VBOT01000096">
    <property type="protein sequence ID" value="TMQ50579.1"/>
    <property type="molecule type" value="Genomic_DNA"/>
</dbReference>
<gene>
    <name evidence="2" type="ORF">E6K73_07550</name>
</gene>
<accession>A0A538SGS9</accession>
<evidence type="ECO:0000313" key="2">
    <source>
        <dbReference type="EMBL" id="TMQ50579.1"/>
    </source>
</evidence>
<dbReference type="Pfam" id="PF14349">
    <property type="entry name" value="SprA_N"/>
    <property type="match status" value="1"/>
</dbReference>
<evidence type="ECO:0000313" key="3">
    <source>
        <dbReference type="Proteomes" id="UP000320184"/>
    </source>
</evidence>
<sequence length="843" mass="93823">RNGSQELSRREQSIALEFTRIEPRDSTFEAFKNFSIEEDYSRYGKLDWYVTGFDVTETLGARSADSLDYFVRFASDERGENYYEYRSPLPSSGLEHGLNWQEVSLDLTELSSLKLDPRFPQSEPIYFKQVRPGHPSDTLIVRGRPSFTRLRRISVGLANRAAARTFASGQLWFNELRATDVAKDAGRAQRVQVSGRMANLFQYSLGWNGRDADFLSVGENRGTGNSVDGLSLSGSLDLHRFFEATGIVLPVSFNFSQNRSRPRFSAGDDVVRSGAQSAASETFGDSRSWSASYSRNWSERSNPFLRYTIGGISANANTQNAHNHGPTGADRGRAVSGTVNYNIAPRSLLAIGLPGTKLRIYPLPERFFWNYSVDSRSSQTADRNRDNGQLIPRSSIDGRAARVSFGADTRPVELFHHHFEGLRNLALPGGQVGFINFGRMVSWNQTMDSRYSLNRGTWLRPQLSWNSRYAQDNGPEISPALDIKQINNGQSVNMKWDFPFDGLVPRAPGIVMPAGEPGGRSPADSARSSASKPATWRALLSRLGTISTDGTIDWSSSYSRLSGIPNFFYLAGLSGNPGIGGSRPRMSERFGNQSTRGFNWRGGAHGRLALGLGATIQTQAELSSRLSNTNQVERREDSSRFPDLTVDYGRVADALQLKRVMQNPRLRTAYNRSQTVEYVSRNEKSRIATSSQWQPMLGLAGDLKNGTRLEMSVERRNTRTEALQFGSSITNDRNTDVNLSVNRSYSQGQKVNFLGRESTVRSSVNLGLTAVYSRQSGETIQTQDQRTRLPVKNDRLSLNGTGSYGFSSNVTGNLVLGFGQDRDLVRDIIHRNVRVELRASFTF</sequence>
<feature type="non-terminal residue" evidence="2">
    <location>
        <position position="1"/>
    </location>
</feature>
<proteinExistence type="predicted"/>
<comment type="caution">
    <text evidence="2">The sequence shown here is derived from an EMBL/GenBank/DDBJ whole genome shotgun (WGS) entry which is preliminary data.</text>
</comment>
<name>A0A538SGS9_UNCEI</name>
<dbReference type="AlphaFoldDB" id="A0A538SGS9"/>
<feature type="domain" description="Gliding motility protein SprA N-terminal" evidence="1">
    <location>
        <begin position="6"/>
        <end position="267"/>
    </location>
</feature>
<evidence type="ECO:0000259" key="1">
    <source>
        <dbReference type="Pfam" id="PF14349"/>
    </source>
</evidence>
<dbReference type="InterPro" id="IPR025684">
    <property type="entry name" value="SprA_N_dom"/>
</dbReference>
<reference evidence="2 3" key="1">
    <citation type="journal article" date="2019" name="Nat. Microbiol.">
        <title>Mediterranean grassland soil C-N compound turnover is dependent on rainfall and depth, and is mediated by genomically divergent microorganisms.</title>
        <authorList>
            <person name="Diamond S."/>
            <person name="Andeer P.F."/>
            <person name="Li Z."/>
            <person name="Crits-Christoph A."/>
            <person name="Burstein D."/>
            <person name="Anantharaman K."/>
            <person name="Lane K.R."/>
            <person name="Thomas B.C."/>
            <person name="Pan C."/>
            <person name="Northen T.R."/>
            <person name="Banfield J.F."/>
        </authorList>
    </citation>
    <scope>NUCLEOTIDE SEQUENCE [LARGE SCALE GENOMIC DNA]</scope>
    <source>
        <strain evidence="2">WS_3</strain>
    </source>
</reference>